<dbReference type="Proteomes" id="UP000327493">
    <property type="component" value="Chromosome 5"/>
</dbReference>
<organism evidence="2 3">
    <name type="scientific">Etheostoma spectabile</name>
    <name type="common">orangethroat darter</name>
    <dbReference type="NCBI Taxonomy" id="54343"/>
    <lineage>
        <taxon>Eukaryota</taxon>
        <taxon>Metazoa</taxon>
        <taxon>Chordata</taxon>
        <taxon>Craniata</taxon>
        <taxon>Vertebrata</taxon>
        <taxon>Euteleostomi</taxon>
        <taxon>Actinopterygii</taxon>
        <taxon>Neopterygii</taxon>
        <taxon>Teleostei</taxon>
        <taxon>Neoteleostei</taxon>
        <taxon>Acanthomorphata</taxon>
        <taxon>Eupercaria</taxon>
        <taxon>Perciformes</taxon>
        <taxon>Percoidei</taxon>
        <taxon>Percidae</taxon>
        <taxon>Etheostomatinae</taxon>
        <taxon>Etheostoma</taxon>
    </lineage>
</organism>
<proteinExistence type="predicted"/>
<evidence type="ECO:0000313" key="3">
    <source>
        <dbReference type="Proteomes" id="UP000327493"/>
    </source>
</evidence>
<comment type="caution">
    <text evidence="2">The sequence shown here is derived from an EMBL/GenBank/DDBJ whole genome shotgun (WGS) entry which is preliminary data.</text>
</comment>
<accession>A0A5J5DHB1</accession>
<name>A0A5J5DHB1_9PERO</name>
<feature type="region of interest" description="Disordered" evidence="1">
    <location>
        <begin position="1"/>
        <end position="126"/>
    </location>
</feature>
<feature type="compositionally biased region" description="Basic residues" evidence="1">
    <location>
        <begin position="1"/>
        <end position="10"/>
    </location>
</feature>
<reference evidence="2 3" key="1">
    <citation type="submission" date="2019-08" db="EMBL/GenBank/DDBJ databases">
        <title>A chromosome-level genome assembly, high-density linkage maps, and genome scans reveal the genomic architecture of hybrid incompatibilities underlying speciation via character displacement in darters (Percidae: Etheostominae).</title>
        <authorList>
            <person name="Moran R.L."/>
            <person name="Catchen J.M."/>
            <person name="Fuller R.C."/>
        </authorList>
    </citation>
    <scope>NUCLEOTIDE SEQUENCE [LARGE SCALE GENOMIC DNA]</scope>
    <source>
        <strain evidence="2">EspeVRDwgs_2016</strain>
        <tissue evidence="2">Muscle</tissue>
    </source>
</reference>
<keyword evidence="3" id="KW-1185">Reference proteome</keyword>
<dbReference type="EMBL" id="VOFY01000005">
    <property type="protein sequence ID" value="KAA8592745.1"/>
    <property type="molecule type" value="Genomic_DNA"/>
</dbReference>
<protein>
    <submittedName>
        <fullName evidence="2">Uncharacterized protein</fullName>
    </submittedName>
</protein>
<evidence type="ECO:0000313" key="2">
    <source>
        <dbReference type="EMBL" id="KAA8592745.1"/>
    </source>
</evidence>
<evidence type="ECO:0000256" key="1">
    <source>
        <dbReference type="SAM" id="MobiDB-lite"/>
    </source>
</evidence>
<feature type="compositionally biased region" description="Polar residues" evidence="1">
    <location>
        <begin position="62"/>
        <end position="87"/>
    </location>
</feature>
<gene>
    <name evidence="2" type="ORF">FQN60_018200</name>
</gene>
<sequence length="126" mass="14362">MDQRVRKMKKNVTVMGSPRLTEMNRALSPDPPLTAAAFPFRAQRLSTRARPRNVHRTETNMEKNPQQHQHQGSTRSRSTRANTGDSNLKQKEKKMGLKRYSRSVSPPVQKPTVSKASSQFTEKQGF</sequence>
<dbReference type="AlphaFoldDB" id="A0A5J5DHB1"/>
<feature type="compositionally biased region" description="Polar residues" evidence="1">
    <location>
        <begin position="102"/>
        <end position="126"/>
    </location>
</feature>